<organism evidence="1">
    <name type="scientific">uncultured Acetobacteraceae bacterium</name>
    <dbReference type="NCBI Taxonomy" id="169975"/>
    <lineage>
        <taxon>Bacteria</taxon>
        <taxon>Pseudomonadati</taxon>
        <taxon>Pseudomonadota</taxon>
        <taxon>Alphaproteobacteria</taxon>
        <taxon>Acetobacterales</taxon>
        <taxon>Acetobacteraceae</taxon>
        <taxon>environmental samples</taxon>
    </lineage>
</organism>
<sequence length="43" mass="4798">MTTVGTAEGWTRELDALAARIAPRFVRAEPRRRALAYLRGLLA</sequence>
<accession>A0A6J4JCV9</accession>
<evidence type="ECO:0000313" key="1">
    <source>
        <dbReference type="EMBL" id="CAA9276785.1"/>
    </source>
</evidence>
<feature type="non-terminal residue" evidence="1">
    <location>
        <position position="43"/>
    </location>
</feature>
<reference evidence="1" key="1">
    <citation type="submission" date="2020-02" db="EMBL/GenBank/DDBJ databases">
        <authorList>
            <person name="Meier V. D."/>
        </authorList>
    </citation>
    <scope>NUCLEOTIDE SEQUENCE</scope>
    <source>
        <strain evidence="1">AVDCRST_MAG04</strain>
    </source>
</reference>
<dbReference type="AlphaFoldDB" id="A0A6J4JCV9"/>
<name>A0A6J4JCV9_9PROT</name>
<protein>
    <submittedName>
        <fullName evidence="1">Uncharacterized protein</fullName>
    </submittedName>
</protein>
<gene>
    <name evidence="1" type="ORF">AVDCRST_MAG04-3445</name>
</gene>
<proteinExistence type="predicted"/>
<dbReference type="EMBL" id="CADCTL010000255">
    <property type="protein sequence ID" value="CAA9276785.1"/>
    <property type="molecule type" value="Genomic_DNA"/>
</dbReference>